<reference evidence="3 4" key="1">
    <citation type="journal article" date="2013" name="Genome Announc.">
        <title>Complete Genome Sequence of the Thermophilic and Facultatively Chemolithoautotrophic Sulfate Reducer Archaeoglobus sulfaticallidus Strain PM70-1T.</title>
        <authorList>
            <person name="Stokke R."/>
            <person name="Hocking W.P."/>
            <person name="Steinsbu B.O."/>
            <person name="Steen I.H."/>
        </authorList>
    </citation>
    <scope>NUCLEOTIDE SEQUENCE [LARGE SCALE GENOMIC DNA]</scope>
    <source>
        <strain evidence="3">PM70-1</strain>
    </source>
</reference>
<keyword evidence="4" id="KW-1185">Reference proteome</keyword>
<protein>
    <submittedName>
        <fullName evidence="3">Glycosyltransferase</fullName>
    </submittedName>
</protein>
<gene>
    <name evidence="3" type="ORF">Asulf_00032</name>
</gene>
<dbReference type="GeneID" id="15391678"/>
<dbReference type="InterPro" id="IPR028098">
    <property type="entry name" value="Glyco_trans_4-like_N"/>
</dbReference>
<dbReference type="InterPro" id="IPR001296">
    <property type="entry name" value="Glyco_trans_1"/>
</dbReference>
<proteinExistence type="predicted"/>
<dbReference type="STRING" id="387631.Asulf_00032"/>
<organism evidence="3 4">
    <name type="scientific">Archaeoglobus sulfaticallidus PM70-1</name>
    <dbReference type="NCBI Taxonomy" id="387631"/>
    <lineage>
        <taxon>Archaea</taxon>
        <taxon>Methanobacteriati</taxon>
        <taxon>Methanobacteriota</taxon>
        <taxon>Archaeoglobi</taxon>
        <taxon>Archaeoglobales</taxon>
        <taxon>Archaeoglobaceae</taxon>
        <taxon>Archaeoglobus</taxon>
    </lineage>
</organism>
<dbReference type="Pfam" id="PF13439">
    <property type="entry name" value="Glyco_transf_4"/>
    <property type="match status" value="1"/>
</dbReference>
<feature type="domain" description="Glycosyltransferase subfamily 4-like N-terminal" evidence="2">
    <location>
        <begin position="16"/>
        <end position="190"/>
    </location>
</feature>
<dbReference type="Pfam" id="PF00534">
    <property type="entry name" value="Glycos_transf_1"/>
    <property type="match status" value="1"/>
</dbReference>
<dbReference type="eggNOG" id="arCOG01420">
    <property type="taxonomic scope" value="Archaea"/>
</dbReference>
<dbReference type="SUPFAM" id="SSF53756">
    <property type="entry name" value="UDP-Glycosyltransferase/glycogen phosphorylase"/>
    <property type="match status" value="1"/>
</dbReference>
<sequence length="392" mass="45178">MKILQVIPYFVPAWGYGGPVRVAYELSKRLVEKGHEVTVYTTDTLSKDSRVNKKVQEIDGIRVQYFPNLSNKLAWNHNIFLSPSMISIVKKRIQNFDIIHMHEYRTFQNIVVYNYAKKYGVPYVLQAHGSLPRMIAKQNLKKLFDFTWGYKILNDASKVIAVSKAEVKQYKHMGISKNKIVTIPNGLDVDKFKVLPENRKFKEKFHINKRIILFLGRIHKRKGIDFLIKSFFRLNIEKKDVVLVIAGPDDGHKDKLIELVNRLKISNSVYFVGYLDDNLSAYVDAEVLVYPSIHEIFGLVPFEAIMCGTPVIATDDCGCGEIIKETNCGFLVRYGNENDLKEKIKILLEKPEIGEKMVKKGKRYIVENLAWNKVAKKMEKVYESCIISLHNS</sequence>
<dbReference type="Proteomes" id="UP000013307">
    <property type="component" value="Chromosome"/>
</dbReference>
<accession>N0BAQ2</accession>
<keyword evidence="3" id="KW-0808">Transferase</keyword>
<dbReference type="RefSeq" id="WP_015589667.1">
    <property type="nucleotide sequence ID" value="NC_021169.1"/>
</dbReference>
<evidence type="ECO:0000313" key="3">
    <source>
        <dbReference type="EMBL" id="AGK60068.1"/>
    </source>
</evidence>
<dbReference type="EMBL" id="CP005290">
    <property type="protein sequence ID" value="AGK60068.1"/>
    <property type="molecule type" value="Genomic_DNA"/>
</dbReference>
<dbReference type="Gene3D" id="3.40.50.2000">
    <property type="entry name" value="Glycogen Phosphorylase B"/>
    <property type="match status" value="2"/>
</dbReference>
<dbReference type="OrthoDB" id="132546at2157"/>
<evidence type="ECO:0000259" key="1">
    <source>
        <dbReference type="Pfam" id="PF00534"/>
    </source>
</evidence>
<dbReference type="PANTHER" id="PTHR45947:SF3">
    <property type="entry name" value="SULFOQUINOVOSYL TRANSFERASE SQD2"/>
    <property type="match status" value="1"/>
</dbReference>
<name>N0BAQ2_9EURY</name>
<dbReference type="AlphaFoldDB" id="N0BAQ2"/>
<dbReference type="InterPro" id="IPR050194">
    <property type="entry name" value="Glycosyltransferase_grp1"/>
</dbReference>
<dbReference type="KEGG" id="ast:Asulf_00032"/>
<dbReference type="GO" id="GO:0016757">
    <property type="term" value="F:glycosyltransferase activity"/>
    <property type="evidence" value="ECO:0007669"/>
    <property type="project" value="InterPro"/>
</dbReference>
<dbReference type="PANTHER" id="PTHR45947">
    <property type="entry name" value="SULFOQUINOVOSYL TRANSFERASE SQD2"/>
    <property type="match status" value="1"/>
</dbReference>
<dbReference type="HOGENOM" id="CLU_009583_2_1_2"/>
<evidence type="ECO:0000259" key="2">
    <source>
        <dbReference type="Pfam" id="PF13439"/>
    </source>
</evidence>
<feature type="domain" description="Glycosyl transferase family 1" evidence="1">
    <location>
        <begin position="200"/>
        <end position="363"/>
    </location>
</feature>
<evidence type="ECO:0000313" key="4">
    <source>
        <dbReference type="Proteomes" id="UP000013307"/>
    </source>
</evidence>